<dbReference type="Proteomes" id="UP001056291">
    <property type="component" value="Chromosome"/>
</dbReference>
<keyword evidence="1" id="KW-0282">Flagellum</keyword>
<dbReference type="EMBL" id="CP098747">
    <property type="protein sequence ID" value="USG59843.1"/>
    <property type="molecule type" value="Genomic_DNA"/>
</dbReference>
<sequence length="121" mass="13532">MDVTPISKTDLNTSLVKSEINLPRPKGETTVSGDMTSVPDASVQVVDPVKRAERAIGPFFEDTKFPNGRFSIDMDDSSGRYVYRLVDVETQEVLKQFPGDYVLRRVAYYRELQGLAVNSQA</sequence>
<dbReference type="SUPFAM" id="SSF160214">
    <property type="entry name" value="FlaG-like"/>
    <property type="match status" value="1"/>
</dbReference>
<evidence type="ECO:0000313" key="2">
    <source>
        <dbReference type="Proteomes" id="UP001056291"/>
    </source>
</evidence>
<keyword evidence="2" id="KW-1185">Reference proteome</keyword>
<dbReference type="Gene3D" id="3.30.160.170">
    <property type="entry name" value="FlaG-like"/>
    <property type="match status" value="1"/>
</dbReference>
<dbReference type="InterPro" id="IPR005186">
    <property type="entry name" value="FlaG"/>
</dbReference>
<proteinExistence type="predicted"/>
<reference evidence="1" key="1">
    <citation type="submission" date="2022-06" db="EMBL/GenBank/DDBJ databases">
        <title>Sneathiella actinostolidae sp. nov., isolated from a sea anemonein the Western Pacific Ocean.</title>
        <authorList>
            <person name="Wei M.J."/>
        </authorList>
    </citation>
    <scope>NUCLEOTIDE SEQUENCE</scope>
    <source>
        <strain evidence="1">PHK-P5</strain>
    </source>
</reference>
<name>A0ABY4W184_9PROT</name>
<accession>A0ABY4W184</accession>
<dbReference type="Pfam" id="PF03646">
    <property type="entry name" value="FlaG"/>
    <property type="match status" value="1"/>
</dbReference>
<keyword evidence="1" id="KW-0969">Cilium</keyword>
<evidence type="ECO:0000313" key="1">
    <source>
        <dbReference type="EMBL" id="USG59843.1"/>
    </source>
</evidence>
<gene>
    <name evidence="1" type="ORF">NBZ79_11710</name>
</gene>
<dbReference type="InterPro" id="IPR035924">
    <property type="entry name" value="FlaG-like_sf"/>
</dbReference>
<protein>
    <submittedName>
        <fullName evidence="1">Flagellar protein FlaG</fullName>
    </submittedName>
</protein>
<dbReference type="RefSeq" id="WP_251932613.1">
    <property type="nucleotide sequence ID" value="NZ_CP098747.1"/>
</dbReference>
<organism evidence="1 2">
    <name type="scientific">Sneathiella marina</name>
    <dbReference type="NCBI Taxonomy" id="2950108"/>
    <lineage>
        <taxon>Bacteria</taxon>
        <taxon>Pseudomonadati</taxon>
        <taxon>Pseudomonadota</taxon>
        <taxon>Alphaproteobacteria</taxon>
        <taxon>Sneathiellales</taxon>
        <taxon>Sneathiellaceae</taxon>
        <taxon>Sneathiella</taxon>
    </lineage>
</organism>
<keyword evidence="1" id="KW-0966">Cell projection</keyword>